<evidence type="ECO:0000256" key="2">
    <source>
        <dbReference type="ARBA" id="ARBA00022763"/>
    </source>
</evidence>
<gene>
    <name evidence="11" type="ORF">UPYG_G00023750</name>
</gene>
<dbReference type="InterPro" id="IPR053829">
    <property type="entry name" value="XLF-like_CC"/>
</dbReference>
<dbReference type="GO" id="GO:0005634">
    <property type="term" value="C:nucleus"/>
    <property type="evidence" value="ECO:0007669"/>
    <property type="project" value="UniProtKB-SubCell"/>
</dbReference>
<evidence type="ECO:0000313" key="12">
    <source>
        <dbReference type="Proteomes" id="UP001557470"/>
    </source>
</evidence>
<dbReference type="InterPro" id="IPR052287">
    <property type="entry name" value="NHEJ_factor"/>
</dbReference>
<feature type="compositionally biased region" description="Basic residues" evidence="8">
    <location>
        <begin position="316"/>
        <end position="328"/>
    </location>
</feature>
<dbReference type="CDD" id="cd22285">
    <property type="entry name" value="HD_XLF_N"/>
    <property type="match status" value="1"/>
</dbReference>
<evidence type="ECO:0000313" key="11">
    <source>
        <dbReference type="EMBL" id="KAL1022211.1"/>
    </source>
</evidence>
<evidence type="ECO:0000256" key="8">
    <source>
        <dbReference type="SAM" id="MobiDB-lite"/>
    </source>
</evidence>
<dbReference type="Proteomes" id="UP001557470">
    <property type="component" value="Unassembled WGS sequence"/>
</dbReference>
<comment type="caution">
    <text evidence="11">The sequence shown here is derived from an EMBL/GenBank/DDBJ whole genome shotgun (WGS) entry which is preliminary data.</text>
</comment>
<comment type="similarity">
    <text evidence="6">Belongs to the XRCC4-XLF family. XLF subfamily.</text>
</comment>
<proteinExistence type="inferred from homology"/>
<dbReference type="PANTHER" id="PTHR32235:SF1">
    <property type="entry name" value="NON-HOMOLOGOUS END-JOINING FACTOR 1"/>
    <property type="match status" value="1"/>
</dbReference>
<dbReference type="FunFam" id="1.10.287.450:FF:000003">
    <property type="entry name" value="Non-homologous end-joining factor 1"/>
    <property type="match status" value="1"/>
</dbReference>
<keyword evidence="2" id="KW-0227">DNA damage</keyword>
<dbReference type="Pfam" id="PF09302">
    <property type="entry name" value="XLF"/>
    <property type="match status" value="1"/>
</dbReference>
<dbReference type="Gene3D" id="2.170.210.10">
    <property type="entry name" value="DNA double-strand break repair and VJ recombination XRCC4, N-terminal"/>
    <property type="match status" value="1"/>
</dbReference>
<dbReference type="AlphaFoldDB" id="A0ABD0XLE5"/>
<keyword evidence="4" id="KW-0234">DNA repair</keyword>
<accession>A0ABD0XLE5</accession>
<dbReference type="GO" id="GO:0003677">
    <property type="term" value="F:DNA binding"/>
    <property type="evidence" value="ECO:0007669"/>
    <property type="project" value="UniProtKB-KW"/>
</dbReference>
<dbReference type="EMBL" id="JAGEUA010000001">
    <property type="protein sequence ID" value="KAL1022211.1"/>
    <property type="molecule type" value="Genomic_DNA"/>
</dbReference>
<feature type="domain" description="XLF-like N-terminal" evidence="9">
    <location>
        <begin position="14"/>
        <end position="132"/>
    </location>
</feature>
<feature type="domain" description="XLF-like coiled-coil region" evidence="10">
    <location>
        <begin position="137"/>
        <end position="183"/>
    </location>
</feature>
<sequence length="328" mass="36641">MESDGGNKALLECPWVPVCISGSQLLTKTWFGDTAYHVLLTDLHCVWEEEMDSTAIQGRAQLLNRRLRAPSHAFFSHLCEVARPCLSMPSGRRVEDGAPAALLSLTRPGSDLHLKLRSELAGVPFYWEFRCTPAPIALVCSQLVRPLLLMSRLLQKQVGQMGELLVSKDVEIQDYKDNGAVLTRERLQTDLFEEQPYKGTFLTQAVPEMCARQDSLSFDSELQELYSAVTCCSYRNTCKRRISERQSAGEDESATQDQELNQAPSITQFQAEDVHHQLSQPSPIRPGDQARVINSEKPSDDQIKPPIVAASDRPSTRPKKKKAKGIFG</sequence>
<comment type="subcellular location">
    <subcellularLocation>
        <location evidence="1">Nucleus</location>
    </subcellularLocation>
</comment>
<keyword evidence="12" id="KW-1185">Reference proteome</keyword>
<keyword evidence="5" id="KW-0539">Nucleus</keyword>
<evidence type="ECO:0000259" key="9">
    <source>
        <dbReference type="Pfam" id="PF09302"/>
    </source>
</evidence>
<evidence type="ECO:0000256" key="1">
    <source>
        <dbReference type="ARBA" id="ARBA00004123"/>
    </source>
</evidence>
<evidence type="ECO:0000256" key="3">
    <source>
        <dbReference type="ARBA" id="ARBA00023125"/>
    </source>
</evidence>
<dbReference type="Gene3D" id="1.10.287.450">
    <property type="entry name" value="Helix hairpin bin"/>
    <property type="match status" value="1"/>
</dbReference>
<name>A0ABD0XLE5_UMBPY</name>
<dbReference type="FunFam" id="2.170.210.10:FF:000001">
    <property type="entry name" value="Non-homologous end-joining factor 1"/>
    <property type="match status" value="1"/>
</dbReference>
<organism evidence="11 12">
    <name type="scientific">Umbra pygmaea</name>
    <name type="common">Eastern mudminnow</name>
    <dbReference type="NCBI Taxonomy" id="75934"/>
    <lineage>
        <taxon>Eukaryota</taxon>
        <taxon>Metazoa</taxon>
        <taxon>Chordata</taxon>
        <taxon>Craniata</taxon>
        <taxon>Vertebrata</taxon>
        <taxon>Euteleostomi</taxon>
        <taxon>Actinopterygii</taxon>
        <taxon>Neopterygii</taxon>
        <taxon>Teleostei</taxon>
        <taxon>Protacanthopterygii</taxon>
        <taxon>Esociformes</taxon>
        <taxon>Umbridae</taxon>
        <taxon>Umbra</taxon>
    </lineage>
</organism>
<dbReference type="GO" id="GO:0006303">
    <property type="term" value="P:double-strand break repair via nonhomologous end joining"/>
    <property type="evidence" value="ECO:0007669"/>
    <property type="project" value="UniProtKB-ARBA"/>
</dbReference>
<dbReference type="InterPro" id="IPR015381">
    <property type="entry name" value="XLF-like_N"/>
</dbReference>
<dbReference type="InterPro" id="IPR038051">
    <property type="entry name" value="XRCC4-like_N_sf"/>
</dbReference>
<reference evidence="11 12" key="1">
    <citation type="submission" date="2024-06" db="EMBL/GenBank/DDBJ databases">
        <authorList>
            <person name="Pan Q."/>
            <person name="Wen M."/>
            <person name="Jouanno E."/>
            <person name="Zahm M."/>
            <person name="Klopp C."/>
            <person name="Cabau C."/>
            <person name="Louis A."/>
            <person name="Berthelot C."/>
            <person name="Parey E."/>
            <person name="Roest Crollius H."/>
            <person name="Montfort J."/>
            <person name="Robinson-Rechavi M."/>
            <person name="Bouchez O."/>
            <person name="Lampietro C."/>
            <person name="Lopez Roques C."/>
            <person name="Donnadieu C."/>
            <person name="Postlethwait J."/>
            <person name="Bobe J."/>
            <person name="Verreycken H."/>
            <person name="Guiguen Y."/>
        </authorList>
    </citation>
    <scope>NUCLEOTIDE SEQUENCE [LARGE SCALE GENOMIC DNA]</scope>
    <source>
        <strain evidence="11">Up_M1</strain>
        <tissue evidence="11">Testis</tissue>
    </source>
</reference>
<keyword evidence="3" id="KW-0238">DNA-binding</keyword>
<evidence type="ECO:0000256" key="4">
    <source>
        <dbReference type="ARBA" id="ARBA00023204"/>
    </source>
</evidence>
<evidence type="ECO:0000256" key="5">
    <source>
        <dbReference type="ARBA" id="ARBA00023242"/>
    </source>
</evidence>
<evidence type="ECO:0000256" key="6">
    <source>
        <dbReference type="ARBA" id="ARBA00025747"/>
    </source>
</evidence>
<evidence type="ECO:0000256" key="7">
    <source>
        <dbReference type="ARBA" id="ARBA00044529"/>
    </source>
</evidence>
<evidence type="ECO:0000259" key="10">
    <source>
        <dbReference type="Pfam" id="PF21928"/>
    </source>
</evidence>
<dbReference type="Pfam" id="PF21928">
    <property type="entry name" value="XLF_CC"/>
    <property type="match status" value="1"/>
</dbReference>
<feature type="region of interest" description="Disordered" evidence="8">
    <location>
        <begin position="267"/>
        <end position="328"/>
    </location>
</feature>
<dbReference type="PANTHER" id="PTHR32235">
    <property type="entry name" value="NON-HOMOLOGOUS END-JOINING FACTOR 1"/>
    <property type="match status" value="1"/>
</dbReference>
<protein>
    <recommendedName>
        <fullName evidence="7">Non-homologous end-joining factor 1</fullName>
    </recommendedName>
</protein>